<evidence type="ECO:0000313" key="1">
    <source>
        <dbReference type="EMBL" id="TVZ74778.1"/>
    </source>
</evidence>
<comment type="caution">
    <text evidence="1">The sequence shown here is derived from an EMBL/GenBank/DDBJ whole genome shotgun (WGS) entry which is preliminary data.</text>
</comment>
<organism evidence="1 2">
    <name type="scientific">Rhizobium mongolense USDA 1844</name>
    <dbReference type="NCBI Taxonomy" id="1079460"/>
    <lineage>
        <taxon>Bacteria</taxon>
        <taxon>Pseudomonadati</taxon>
        <taxon>Pseudomonadota</taxon>
        <taxon>Alphaproteobacteria</taxon>
        <taxon>Hyphomicrobiales</taxon>
        <taxon>Rhizobiaceae</taxon>
        <taxon>Rhizobium/Agrobacterium group</taxon>
        <taxon>Rhizobium</taxon>
    </lineage>
</organism>
<name>A0A559TJI5_9HYPH</name>
<evidence type="ECO:0000313" key="2">
    <source>
        <dbReference type="Proteomes" id="UP000319824"/>
    </source>
</evidence>
<protein>
    <submittedName>
        <fullName evidence="1">Uncharacterized protein</fullName>
    </submittedName>
</protein>
<dbReference type="RefSeq" id="WP_022719297.1">
    <property type="nucleotide sequence ID" value="NZ_ATTQ01000052.1"/>
</dbReference>
<dbReference type="Proteomes" id="UP000319824">
    <property type="component" value="Unassembled WGS sequence"/>
</dbReference>
<proteinExistence type="predicted"/>
<reference evidence="1 2" key="1">
    <citation type="submission" date="2019-06" db="EMBL/GenBank/DDBJ databases">
        <title>Pac Bio to generate improved reference genome sequences for organisms with transposon mutant libraries (support for FEBA project).</title>
        <authorList>
            <person name="Blow M."/>
        </authorList>
    </citation>
    <scope>NUCLEOTIDE SEQUENCE [LARGE SCALE GENOMIC DNA]</scope>
    <source>
        <strain evidence="1 2">USDA 1844</strain>
    </source>
</reference>
<gene>
    <name evidence="1" type="ORF">BCL32_0090</name>
</gene>
<dbReference type="EMBL" id="VISO01000001">
    <property type="protein sequence ID" value="TVZ74778.1"/>
    <property type="molecule type" value="Genomic_DNA"/>
</dbReference>
<sequence>MPIRLRTDAPAEGHSAITDAIADLVEPAADDGLGGGVGLDLSDPIPVYLLGLDRIKAADPLGHVELVAWRYLLERPDNAQVAYADVQQRDAKAEFVSVTGGDVAAALLEAAHRAEAYAATRSGDVEIRLLEVPSVKLSAIWLVDGTDVFIPYIDGNQQSQFKWKTVSRDAVLKELADRAKFIAN</sequence>
<accession>A0A559TJI5</accession>
<dbReference type="AlphaFoldDB" id="A0A559TJI5"/>